<organism evidence="2 3">
    <name type="scientific">Ancylostoma ceylanicum</name>
    <dbReference type="NCBI Taxonomy" id="53326"/>
    <lineage>
        <taxon>Eukaryota</taxon>
        <taxon>Metazoa</taxon>
        <taxon>Ecdysozoa</taxon>
        <taxon>Nematoda</taxon>
        <taxon>Chromadorea</taxon>
        <taxon>Rhabditida</taxon>
        <taxon>Rhabditina</taxon>
        <taxon>Rhabditomorpha</taxon>
        <taxon>Strongyloidea</taxon>
        <taxon>Ancylostomatidae</taxon>
        <taxon>Ancylostomatinae</taxon>
        <taxon>Ancylostoma</taxon>
    </lineage>
</organism>
<dbReference type="AlphaFoldDB" id="A0A016S555"/>
<dbReference type="OrthoDB" id="5845844at2759"/>
<dbReference type="Proteomes" id="UP000024635">
    <property type="component" value="Unassembled WGS sequence"/>
</dbReference>
<evidence type="ECO:0000313" key="2">
    <source>
        <dbReference type="EMBL" id="EYB85467.1"/>
    </source>
</evidence>
<dbReference type="EMBL" id="JARK01001633">
    <property type="protein sequence ID" value="EYB85467.1"/>
    <property type="molecule type" value="Genomic_DNA"/>
</dbReference>
<proteinExistence type="predicted"/>
<keyword evidence="3" id="KW-1185">Reference proteome</keyword>
<evidence type="ECO:0000256" key="1">
    <source>
        <dbReference type="SAM" id="MobiDB-lite"/>
    </source>
</evidence>
<name>A0A016S555_9BILA</name>
<gene>
    <name evidence="2" type="primary">Acey_s0297.g1724</name>
    <name evidence="2" type="ORF">Y032_0297g1724</name>
</gene>
<accession>A0A016S555</accession>
<reference evidence="3" key="1">
    <citation type="journal article" date="2015" name="Nat. Genet.">
        <title>The genome and transcriptome of the zoonotic hookworm Ancylostoma ceylanicum identify infection-specific gene families.</title>
        <authorList>
            <person name="Schwarz E.M."/>
            <person name="Hu Y."/>
            <person name="Antoshechkin I."/>
            <person name="Miller M.M."/>
            <person name="Sternberg P.W."/>
            <person name="Aroian R.V."/>
        </authorList>
    </citation>
    <scope>NUCLEOTIDE SEQUENCE</scope>
    <source>
        <strain evidence="3">HY135</strain>
    </source>
</reference>
<evidence type="ECO:0000313" key="3">
    <source>
        <dbReference type="Proteomes" id="UP000024635"/>
    </source>
</evidence>
<sequence>MLWKPNWNRHHNIKTVKEDYASDVCLFDVNVSLGSSIYQNDSCIDRISSVCTCINTSLSQGVIITNMNLRTALATLFLVATVYAQGNGPQQDFNPFNFGGFNPFQGGVFSPDWGANLANQIRESAKNAQKYGGITTINGITTVTQNIGGRMYSAQLPPNSSVSTQSNTGINDQGQRVQTVVITVNGDVTVYTTVGGRTTVTDSSGRIRTDGGPFHISAADGSGDGNYGRAASDTPADGYN</sequence>
<protein>
    <submittedName>
        <fullName evidence="2">Uncharacterized protein</fullName>
    </submittedName>
</protein>
<comment type="caution">
    <text evidence="2">The sequence shown here is derived from an EMBL/GenBank/DDBJ whole genome shotgun (WGS) entry which is preliminary data.</text>
</comment>
<feature type="region of interest" description="Disordered" evidence="1">
    <location>
        <begin position="201"/>
        <end position="240"/>
    </location>
</feature>